<dbReference type="InterPro" id="IPR004509">
    <property type="entry name" value="Competence_ComEA_HhH"/>
</dbReference>
<proteinExistence type="predicted"/>
<dbReference type="GO" id="GO:0015627">
    <property type="term" value="C:type II protein secretion system complex"/>
    <property type="evidence" value="ECO:0007669"/>
    <property type="project" value="TreeGrafter"/>
</dbReference>
<evidence type="ECO:0000313" key="3">
    <source>
        <dbReference type="Proteomes" id="UP000294887"/>
    </source>
</evidence>
<feature type="region of interest" description="Disordered" evidence="1">
    <location>
        <begin position="94"/>
        <end position="214"/>
    </location>
</feature>
<dbReference type="PANTHER" id="PTHR21180">
    <property type="entry name" value="ENDONUCLEASE/EXONUCLEASE/PHOSPHATASE FAMILY DOMAIN-CONTAINING PROTEIN 1"/>
    <property type="match status" value="1"/>
</dbReference>
<organism evidence="2 3">
    <name type="scientific">Cocleimonas flava</name>
    <dbReference type="NCBI Taxonomy" id="634765"/>
    <lineage>
        <taxon>Bacteria</taxon>
        <taxon>Pseudomonadati</taxon>
        <taxon>Pseudomonadota</taxon>
        <taxon>Gammaproteobacteria</taxon>
        <taxon>Thiotrichales</taxon>
        <taxon>Thiotrichaceae</taxon>
        <taxon>Cocleimonas</taxon>
    </lineage>
</organism>
<evidence type="ECO:0000256" key="1">
    <source>
        <dbReference type="SAM" id="MobiDB-lite"/>
    </source>
</evidence>
<feature type="compositionally biased region" description="Basic residues" evidence="1">
    <location>
        <begin position="157"/>
        <end position="168"/>
    </location>
</feature>
<dbReference type="EMBL" id="SMFQ01000003">
    <property type="protein sequence ID" value="TCJ87643.1"/>
    <property type="molecule type" value="Genomic_DNA"/>
</dbReference>
<feature type="compositionally biased region" description="Low complexity" evidence="1">
    <location>
        <begin position="128"/>
        <end position="144"/>
    </location>
</feature>
<name>A0A4R1F1A7_9GAMM</name>
<protein>
    <submittedName>
        <fullName evidence="2">Competence protein ComEA</fullName>
    </submittedName>
</protein>
<dbReference type="GO" id="GO:0015628">
    <property type="term" value="P:protein secretion by the type II secretion system"/>
    <property type="evidence" value="ECO:0007669"/>
    <property type="project" value="TreeGrafter"/>
</dbReference>
<dbReference type="PANTHER" id="PTHR21180:SF32">
    <property type="entry name" value="ENDONUCLEASE_EXONUCLEASE_PHOSPHATASE FAMILY DOMAIN-CONTAINING PROTEIN 1"/>
    <property type="match status" value="1"/>
</dbReference>
<evidence type="ECO:0000313" key="2">
    <source>
        <dbReference type="EMBL" id="TCJ87643.1"/>
    </source>
</evidence>
<reference evidence="2 3" key="1">
    <citation type="submission" date="2019-03" db="EMBL/GenBank/DDBJ databases">
        <title>Genomic Encyclopedia of Type Strains, Phase IV (KMG-IV): sequencing the most valuable type-strain genomes for metagenomic binning, comparative biology and taxonomic classification.</title>
        <authorList>
            <person name="Goeker M."/>
        </authorList>
    </citation>
    <scope>NUCLEOTIDE SEQUENCE [LARGE SCALE GENOMIC DNA]</scope>
    <source>
        <strain evidence="2 3">DSM 24830</strain>
    </source>
</reference>
<dbReference type="Pfam" id="PF12836">
    <property type="entry name" value="HHH_3"/>
    <property type="match status" value="1"/>
</dbReference>
<keyword evidence="3" id="KW-1185">Reference proteome</keyword>
<dbReference type="Proteomes" id="UP000294887">
    <property type="component" value="Unassembled WGS sequence"/>
</dbReference>
<gene>
    <name evidence="2" type="ORF">EV695_2156</name>
</gene>
<dbReference type="InterPro" id="IPR010994">
    <property type="entry name" value="RuvA_2-like"/>
</dbReference>
<dbReference type="Gene3D" id="1.10.150.280">
    <property type="entry name" value="AF1531-like domain"/>
    <property type="match status" value="1"/>
</dbReference>
<accession>A0A4R1F1A7</accession>
<dbReference type="InterPro" id="IPR051675">
    <property type="entry name" value="Endo/Exo/Phosphatase_dom_1"/>
</dbReference>
<dbReference type="AlphaFoldDB" id="A0A4R1F1A7"/>
<dbReference type="SUPFAM" id="SSF47781">
    <property type="entry name" value="RuvA domain 2-like"/>
    <property type="match status" value="1"/>
</dbReference>
<dbReference type="NCBIfam" id="TIGR00426">
    <property type="entry name" value="competence protein ComEA helix-hairpin-helix repeat region"/>
    <property type="match status" value="1"/>
</dbReference>
<feature type="compositionally biased region" description="Basic residues" evidence="1">
    <location>
        <begin position="177"/>
        <end position="214"/>
    </location>
</feature>
<comment type="caution">
    <text evidence="2">The sequence shown here is derived from an EMBL/GenBank/DDBJ whole genome shotgun (WGS) entry which is preliminary data.</text>
</comment>
<sequence>MGLNFSSTVRKALMGVIFSVMLIPALVSASTEYKGTETVNINKANASTLAAYLKGVGPTKAEAIVKYRKSNGSFKKIDDLKNVPGIGEETYKDMKKNVSTSRGKSVAPDGYKMGKANSSSSKKKTTKKSSSSSSSKTSSTSSKNKSSKIAETDKKASTKKKSSKKSSTSKKTDSKKATPKKKTTSKKTSTKTKTTKKKPTKKKTTKKKTTKDKK</sequence>